<dbReference type="PANTHER" id="PTHR46786">
    <property type="entry name" value="ZINC FINGER MATRIN-TYPE PROTEIN 3"/>
    <property type="match status" value="1"/>
</dbReference>
<feature type="domain" description="ZNF451 PIN-like" evidence="2">
    <location>
        <begin position="235"/>
        <end position="351"/>
    </location>
</feature>
<dbReference type="InterPro" id="IPR036236">
    <property type="entry name" value="Znf_C2H2_sf"/>
</dbReference>
<reference evidence="3" key="1">
    <citation type="submission" date="2022-01" db="EMBL/GenBank/DDBJ databases">
        <authorList>
            <person name="Braso-Vives M."/>
        </authorList>
    </citation>
    <scope>NUCLEOTIDE SEQUENCE</scope>
</reference>
<dbReference type="SUPFAM" id="SSF57667">
    <property type="entry name" value="beta-beta-alpha zinc fingers"/>
    <property type="match status" value="1"/>
</dbReference>
<feature type="compositionally biased region" description="Basic residues" evidence="1">
    <location>
        <begin position="150"/>
        <end position="168"/>
    </location>
</feature>
<name>A0A8J9V868_BRALA</name>
<dbReference type="Pfam" id="PF18479">
    <property type="entry name" value="PIN_11"/>
    <property type="match status" value="1"/>
</dbReference>
<dbReference type="PANTHER" id="PTHR46786:SF1">
    <property type="entry name" value="ZINC FINGER MATRIN-TYPE PROTEIN 3"/>
    <property type="match status" value="1"/>
</dbReference>
<dbReference type="AlphaFoldDB" id="A0A8J9V868"/>
<protein>
    <submittedName>
        <fullName evidence="3">ZNF451 protein</fullName>
    </submittedName>
</protein>
<dbReference type="Gene3D" id="3.30.160.60">
    <property type="entry name" value="Classic Zinc Finger"/>
    <property type="match status" value="1"/>
</dbReference>
<dbReference type="CDD" id="cd18721">
    <property type="entry name" value="PIN_ZNF451-like"/>
    <property type="match status" value="1"/>
</dbReference>
<feature type="compositionally biased region" description="Polar residues" evidence="1">
    <location>
        <begin position="205"/>
        <end position="217"/>
    </location>
</feature>
<keyword evidence="4" id="KW-1185">Reference proteome</keyword>
<gene>
    <name evidence="3" type="primary">ZNF451</name>
    <name evidence="3" type="ORF">BLAG_LOCUS522</name>
</gene>
<dbReference type="InterPro" id="IPR052644">
    <property type="entry name" value="ZMAT3"/>
</dbReference>
<evidence type="ECO:0000313" key="4">
    <source>
        <dbReference type="Proteomes" id="UP000838412"/>
    </source>
</evidence>
<feature type="region of interest" description="Disordered" evidence="1">
    <location>
        <begin position="109"/>
        <end position="230"/>
    </location>
</feature>
<evidence type="ECO:0000256" key="1">
    <source>
        <dbReference type="SAM" id="MobiDB-lite"/>
    </source>
</evidence>
<sequence>MGGGGSKMNASIAGFSSSESTDRSSTPAPSQQDETSPGQHAGTSSDPVTRHDPNLQYCRVCGVSVPNTFTSAYQHWMGKRHRRKLRELQENESESDDVAVATETLRSASDSSLFTGRLRGRKRLRNQQTEKPSDTKGTHSPPNTREKQSSKAKKKGGTKKGKGKRKRKSSECSNSTESKRTRLQSDHEDPNSERTDFPKDVGPNSCRNSFPSLTDLSQLDGPSHVTAPPLPPDDVTHVIFVDLDNWSHFFQKLPHELPSGSFVYGFAGGCTTWREPKNCSALTALQQNGCFYMHPSCGRWKDAADFAICVHAGKLDERLPKEVPFTVLSGDKGFYELAHQLRISSRRAHIVNPHEHDMDMVLGLLNSIGET</sequence>
<evidence type="ECO:0000313" key="3">
    <source>
        <dbReference type="EMBL" id="CAH1227777.1"/>
    </source>
</evidence>
<feature type="compositionally biased region" description="Low complexity" evidence="1">
    <location>
        <begin position="16"/>
        <end position="25"/>
    </location>
</feature>
<accession>A0A8J9V868</accession>
<evidence type="ECO:0000259" key="2">
    <source>
        <dbReference type="Pfam" id="PF18479"/>
    </source>
</evidence>
<dbReference type="Proteomes" id="UP000838412">
    <property type="component" value="Chromosome 1"/>
</dbReference>
<feature type="compositionally biased region" description="Basic and acidic residues" evidence="1">
    <location>
        <begin position="177"/>
        <end position="199"/>
    </location>
</feature>
<dbReference type="OrthoDB" id="6091938at2759"/>
<feature type="compositionally biased region" description="Polar residues" evidence="1">
    <location>
        <begin position="26"/>
        <end position="47"/>
    </location>
</feature>
<organism evidence="3 4">
    <name type="scientific">Branchiostoma lanceolatum</name>
    <name type="common">Common lancelet</name>
    <name type="synonym">Amphioxus lanceolatum</name>
    <dbReference type="NCBI Taxonomy" id="7740"/>
    <lineage>
        <taxon>Eukaryota</taxon>
        <taxon>Metazoa</taxon>
        <taxon>Chordata</taxon>
        <taxon>Cephalochordata</taxon>
        <taxon>Leptocardii</taxon>
        <taxon>Amphioxiformes</taxon>
        <taxon>Branchiostomatidae</taxon>
        <taxon>Branchiostoma</taxon>
    </lineage>
</organism>
<proteinExistence type="predicted"/>
<dbReference type="InterPro" id="IPR041192">
    <property type="entry name" value="PIN_11"/>
</dbReference>
<dbReference type="EMBL" id="OV696686">
    <property type="protein sequence ID" value="CAH1227777.1"/>
    <property type="molecule type" value="Genomic_DNA"/>
</dbReference>
<feature type="region of interest" description="Disordered" evidence="1">
    <location>
        <begin position="1"/>
        <end position="53"/>
    </location>
</feature>